<dbReference type="EMBL" id="LKAJ01000008">
    <property type="protein sequence ID" value="KRG20817.1"/>
    <property type="molecule type" value="Genomic_DNA"/>
</dbReference>
<reference evidence="3" key="2">
    <citation type="journal article" date="2016" name="Genome Announc.">
        <title>Draft Genome Sequences of Two Novel Amoeba-Resistant Intranuclear Bacteria, 'Candidatus Berkiella cookevillensis' and 'Candidatus Berkiella aquae'.</title>
        <authorList>
            <person name="Mehari Y.T."/>
            <person name="Arivett B.A."/>
            <person name="Farone A.L."/>
            <person name="Gunderson J.H."/>
            <person name="Farone M.B."/>
        </authorList>
    </citation>
    <scope>NUCLEOTIDE SEQUENCE</scope>
    <source>
        <strain evidence="3">HT99</strain>
    </source>
</reference>
<dbReference type="AlphaFoldDB" id="A0A0Q9YW26"/>
<reference evidence="2" key="1">
    <citation type="submission" date="2015-09" db="EMBL/GenBank/DDBJ databases">
        <title>Draft Genome Sequences of Two Novel Amoeba-resistant Intranuclear Bacteria, Candidatus Berkiella cookevillensis and Candidatus Berkiella aquae.</title>
        <authorList>
            <person name="Mehari Y.T."/>
            <person name="Arivett B.A."/>
            <person name="Farone A.L."/>
            <person name="Gunderson J.H."/>
            <person name="Farone M.B."/>
        </authorList>
    </citation>
    <scope>NUCLEOTIDE SEQUENCE [LARGE SCALE GENOMIC DNA]</scope>
    <source>
        <strain evidence="2">HT99</strain>
    </source>
</reference>
<keyword evidence="4" id="KW-1185">Reference proteome</keyword>
<dbReference type="Proteomes" id="UP000051497">
    <property type="component" value="Unassembled WGS sequence"/>
</dbReference>
<sequence length="234" mass="26943">MLNPEIASNFSESNAKQALDIIMQYPELIDVINQYLPTIAKQLADGFNLNPLTLPRFQALNLSEKALFLTKFLATRAEIAYKQQALRWESELKEDLNNILAIDFNDIDLSNMDYNEISTLTGSIHGKIDSYNQAKESRRYEFNTLSNELDGSDDSPPQAPSLAPATSSYAFYLKMAAATATQQEQRRKELQEQKQLFELAFAKWNDLIYKNRRLLERCEEKQAALRPRRAYAYR</sequence>
<name>A0A0Q9YW26_9GAMM</name>
<proteinExistence type="predicted"/>
<dbReference type="EMBL" id="LKAJ02000001">
    <property type="protein sequence ID" value="MCS5711293.1"/>
    <property type="molecule type" value="Genomic_DNA"/>
</dbReference>
<evidence type="ECO:0000313" key="2">
    <source>
        <dbReference type="EMBL" id="KRG20817.1"/>
    </source>
</evidence>
<protein>
    <submittedName>
        <fullName evidence="2">Uncharacterized protein</fullName>
    </submittedName>
</protein>
<dbReference type="STRING" id="295108.HT99x_02034"/>
<organism evidence="2">
    <name type="scientific">Candidatus Berkiella aquae</name>
    <dbReference type="NCBI Taxonomy" id="295108"/>
    <lineage>
        <taxon>Bacteria</taxon>
        <taxon>Pseudomonadati</taxon>
        <taxon>Pseudomonadota</taxon>
        <taxon>Gammaproteobacteria</taxon>
        <taxon>Candidatus Berkiellales</taxon>
        <taxon>Candidatus Berkiellaceae</taxon>
        <taxon>Candidatus Berkiella</taxon>
    </lineage>
</organism>
<feature type="coiled-coil region" evidence="1">
    <location>
        <begin position="173"/>
        <end position="200"/>
    </location>
</feature>
<dbReference type="RefSeq" id="WP_075066661.1">
    <property type="nucleotide sequence ID" value="NZ_LKAJ02000001.1"/>
</dbReference>
<gene>
    <name evidence="3" type="ORF">HT99x_007590</name>
    <name evidence="2" type="ORF">HT99x_02034</name>
</gene>
<comment type="caution">
    <text evidence="2">The sequence shown here is derived from an EMBL/GenBank/DDBJ whole genome shotgun (WGS) entry which is preliminary data.</text>
</comment>
<evidence type="ECO:0000313" key="4">
    <source>
        <dbReference type="Proteomes" id="UP000051497"/>
    </source>
</evidence>
<evidence type="ECO:0000256" key="1">
    <source>
        <dbReference type="SAM" id="Coils"/>
    </source>
</evidence>
<reference evidence="3" key="3">
    <citation type="submission" date="2021-06" db="EMBL/GenBank/DDBJ databases">
        <title>Genomic Description and Analysis of Intracellular Bacteria, Candidatus Berkiella cookevillensis and Candidatus Berkiella aquae.</title>
        <authorList>
            <person name="Kidane D.T."/>
            <person name="Mehari Y.T."/>
            <person name="Rice F.C."/>
            <person name="Arivett B.A."/>
            <person name="Farone A.L."/>
            <person name="Berk S.G."/>
            <person name="Farone M.B."/>
        </authorList>
    </citation>
    <scope>NUCLEOTIDE SEQUENCE</scope>
    <source>
        <strain evidence="3">HT99</strain>
    </source>
</reference>
<keyword evidence="1" id="KW-0175">Coiled coil</keyword>
<accession>A0A0Q9YW26</accession>
<evidence type="ECO:0000313" key="3">
    <source>
        <dbReference type="EMBL" id="MCS5711293.1"/>
    </source>
</evidence>